<dbReference type="EMBL" id="JAATJJ010000001">
    <property type="protein sequence ID" value="NJB71697.1"/>
    <property type="molecule type" value="Genomic_DNA"/>
</dbReference>
<dbReference type="RefSeq" id="WP_167963717.1">
    <property type="nucleotide sequence ID" value="NZ_JAATJJ010000001.1"/>
</dbReference>
<comment type="similarity">
    <text evidence="2">Belongs to the outer membrane factor (OMF) (TC 1.B.17) family.</text>
</comment>
<keyword evidence="3" id="KW-0813">Transport</keyword>
<keyword evidence="9" id="KW-0732">Signal</keyword>
<dbReference type="InterPro" id="IPR051906">
    <property type="entry name" value="TolC-like"/>
</dbReference>
<dbReference type="Pfam" id="PF02321">
    <property type="entry name" value="OEP"/>
    <property type="match status" value="2"/>
</dbReference>
<keyword evidence="8" id="KW-0175">Coiled coil</keyword>
<dbReference type="GO" id="GO:0015562">
    <property type="term" value="F:efflux transmembrane transporter activity"/>
    <property type="evidence" value="ECO:0007669"/>
    <property type="project" value="InterPro"/>
</dbReference>
<keyword evidence="5" id="KW-0812">Transmembrane</keyword>
<dbReference type="PANTHER" id="PTHR30026">
    <property type="entry name" value="OUTER MEMBRANE PROTEIN TOLC"/>
    <property type="match status" value="1"/>
</dbReference>
<feature type="signal peptide" evidence="9">
    <location>
        <begin position="1"/>
        <end position="19"/>
    </location>
</feature>
<evidence type="ECO:0000313" key="11">
    <source>
        <dbReference type="Proteomes" id="UP000590442"/>
    </source>
</evidence>
<protein>
    <submittedName>
        <fullName evidence="10">Outer membrane protein TolC</fullName>
    </submittedName>
</protein>
<evidence type="ECO:0000256" key="9">
    <source>
        <dbReference type="SAM" id="SignalP"/>
    </source>
</evidence>
<evidence type="ECO:0000256" key="2">
    <source>
        <dbReference type="ARBA" id="ARBA00007613"/>
    </source>
</evidence>
<dbReference type="GO" id="GO:1990281">
    <property type="term" value="C:efflux pump complex"/>
    <property type="evidence" value="ECO:0007669"/>
    <property type="project" value="TreeGrafter"/>
</dbReference>
<evidence type="ECO:0000256" key="4">
    <source>
        <dbReference type="ARBA" id="ARBA00022452"/>
    </source>
</evidence>
<accession>A0A846QWU1</accession>
<keyword evidence="4" id="KW-1134">Transmembrane beta strand</keyword>
<feature type="coiled-coil region" evidence="8">
    <location>
        <begin position="340"/>
        <end position="367"/>
    </location>
</feature>
<evidence type="ECO:0000256" key="6">
    <source>
        <dbReference type="ARBA" id="ARBA00023136"/>
    </source>
</evidence>
<dbReference type="PANTHER" id="PTHR30026:SF20">
    <property type="entry name" value="OUTER MEMBRANE PROTEIN TOLC"/>
    <property type="match status" value="1"/>
</dbReference>
<dbReference type="InterPro" id="IPR003423">
    <property type="entry name" value="OMP_efflux"/>
</dbReference>
<keyword evidence="11" id="KW-1185">Reference proteome</keyword>
<evidence type="ECO:0000256" key="5">
    <source>
        <dbReference type="ARBA" id="ARBA00022692"/>
    </source>
</evidence>
<keyword evidence="7" id="KW-0998">Cell outer membrane</keyword>
<dbReference type="Proteomes" id="UP000590442">
    <property type="component" value="Unassembled WGS sequence"/>
</dbReference>
<evidence type="ECO:0000256" key="8">
    <source>
        <dbReference type="SAM" id="Coils"/>
    </source>
</evidence>
<comment type="subcellular location">
    <subcellularLocation>
        <location evidence="1">Cell outer membrane</location>
    </subcellularLocation>
</comment>
<evidence type="ECO:0000313" key="10">
    <source>
        <dbReference type="EMBL" id="NJB71697.1"/>
    </source>
</evidence>
<dbReference type="AlphaFoldDB" id="A0A846QWU1"/>
<sequence>MRGKFLLFISLFAISLGYAQDKPNSYTLEEAIAFALEHNYSSINASRDLVDAEKQKWETIATGLPQISGAVSYQNQLKQPVSLIPAEFFGGEPGDFAEVTFGQPQSMSATATLRQQIFDGSYIVGVQATKTFLEYSANNKEKTDLEIRKAVVEAYGNVLLAEESVTILEKNQATLAKNLDETQKIFENGLGEEESVEQLQITLSSIENQLKNAVRLKDITLQMLNLVMGIPIDSSTILSEDLDTLTQKQIDYDLVESELNINNNVDYKFALNLNEQRTLELKLAKSRALPTLNAFLNYGSTSYADGFDFFKSEQKWFDSSILGFDLNIPIFSSLGRSASTQRAKIAVEKAKTQMTEAEEQIRLQLENSKSNYILAIEEYKTAKNNLDLAERIEKKNEIKYFEGLASSFDLRQAQIQLYSSQQEYLQSMVNVINKKTELETIYNN</sequence>
<reference evidence="10 11" key="1">
    <citation type="submission" date="2020-03" db="EMBL/GenBank/DDBJ databases">
        <title>Genomic Encyclopedia of Type Strains, Phase IV (KMG-IV): sequencing the most valuable type-strain genomes for metagenomic binning, comparative biology and taxonomic classification.</title>
        <authorList>
            <person name="Goeker M."/>
        </authorList>
    </citation>
    <scope>NUCLEOTIDE SEQUENCE [LARGE SCALE GENOMIC DNA]</scope>
    <source>
        <strain evidence="10 11">DSM 29762</strain>
    </source>
</reference>
<dbReference type="SUPFAM" id="SSF56954">
    <property type="entry name" value="Outer membrane efflux proteins (OEP)"/>
    <property type="match status" value="1"/>
</dbReference>
<feature type="chain" id="PRO_5033060565" evidence="9">
    <location>
        <begin position="20"/>
        <end position="444"/>
    </location>
</feature>
<evidence type="ECO:0000256" key="7">
    <source>
        <dbReference type="ARBA" id="ARBA00023237"/>
    </source>
</evidence>
<name>A0A846QWU1_9FLAO</name>
<dbReference type="GO" id="GO:0015288">
    <property type="term" value="F:porin activity"/>
    <property type="evidence" value="ECO:0007669"/>
    <property type="project" value="TreeGrafter"/>
</dbReference>
<proteinExistence type="inferred from homology"/>
<gene>
    <name evidence="10" type="ORF">GGR42_002159</name>
</gene>
<comment type="caution">
    <text evidence="10">The sequence shown here is derived from an EMBL/GenBank/DDBJ whole genome shotgun (WGS) entry which is preliminary data.</text>
</comment>
<organism evidence="10 11">
    <name type="scientific">Saonia flava</name>
    <dbReference type="NCBI Taxonomy" id="523696"/>
    <lineage>
        <taxon>Bacteria</taxon>
        <taxon>Pseudomonadati</taxon>
        <taxon>Bacteroidota</taxon>
        <taxon>Flavobacteriia</taxon>
        <taxon>Flavobacteriales</taxon>
        <taxon>Flavobacteriaceae</taxon>
        <taxon>Saonia</taxon>
    </lineage>
</organism>
<keyword evidence="6" id="KW-0472">Membrane</keyword>
<evidence type="ECO:0000256" key="3">
    <source>
        <dbReference type="ARBA" id="ARBA00022448"/>
    </source>
</evidence>
<dbReference type="Gene3D" id="1.20.1600.10">
    <property type="entry name" value="Outer membrane efflux proteins (OEP)"/>
    <property type="match status" value="1"/>
</dbReference>
<dbReference type="GO" id="GO:0009279">
    <property type="term" value="C:cell outer membrane"/>
    <property type="evidence" value="ECO:0007669"/>
    <property type="project" value="UniProtKB-SubCell"/>
</dbReference>
<evidence type="ECO:0000256" key="1">
    <source>
        <dbReference type="ARBA" id="ARBA00004442"/>
    </source>
</evidence>